<evidence type="ECO:0000256" key="5">
    <source>
        <dbReference type="ARBA" id="ARBA00022729"/>
    </source>
</evidence>
<dbReference type="InterPro" id="IPR000387">
    <property type="entry name" value="Tyr_Pase_dom"/>
</dbReference>
<feature type="signal peptide" evidence="17">
    <location>
        <begin position="1"/>
        <end position="23"/>
    </location>
</feature>
<evidence type="ECO:0000256" key="9">
    <source>
        <dbReference type="ARBA" id="ARBA00022989"/>
    </source>
</evidence>
<feature type="domain" description="Tyrosine specific protein phosphatases" evidence="19">
    <location>
        <begin position="2367"/>
        <end position="2440"/>
    </location>
</feature>
<gene>
    <name evidence="22" type="ORF">MCOS_LOCUS8226</name>
</gene>
<dbReference type="FunFam" id="2.60.40.10:FF:000010">
    <property type="entry name" value="receptor-type tyrosine-protein phosphatase delta isoform X1"/>
    <property type="match status" value="1"/>
</dbReference>
<proteinExistence type="inferred from homology"/>
<evidence type="ECO:0000256" key="11">
    <source>
        <dbReference type="ARBA" id="ARBA00023157"/>
    </source>
</evidence>
<evidence type="ECO:0000259" key="20">
    <source>
        <dbReference type="PROSITE" id="PS50835"/>
    </source>
</evidence>
<accession>A0A0R3UKS6</accession>
<evidence type="ECO:0000256" key="4">
    <source>
        <dbReference type="ARBA" id="ARBA00022692"/>
    </source>
</evidence>
<dbReference type="GO" id="GO:0004725">
    <property type="term" value="F:protein tyrosine phosphatase activity"/>
    <property type="evidence" value="ECO:0007669"/>
    <property type="project" value="UniProtKB-EC"/>
</dbReference>
<feature type="domain" description="Ig-like" evidence="20">
    <location>
        <begin position="75"/>
        <end position="165"/>
    </location>
</feature>
<dbReference type="InterPro" id="IPR000242">
    <property type="entry name" value="PTP_cat"/>
</dbReference>
<dbReference type="STRING" id="53468.A0A0R3UKS6"/>
<dbReference type="SMART" id="SM00194">
    <property type="entry name" value="PTPc"/>
    <property type="match status" value="2"/>
</dbReference>
<keyword evidence="23" id="KW-1185">Reference proteome</keyword>
<keyword evidence="8" id="KW-0904">Protein phosphatase</keyword>
<dbReference type="PANTHER" id="PTHR46957:SF6">
    <property type="entry name" value="PROTEIN-TYROSINE-PHOSPHATASE"/>
    <property type="match status" value="1"/>
</dbReference>
<comment type="catalytic activity">
    <reaction evidence="15">
        <text>O-phospho-L-tyrosyl-[protein] + H2O = L-tyrosyl-[protein] + phosphate</text>
        <dbReference type="Rhea" id="RHEA:10684"/>
        <dbReference type="Rhea" id="RHEA-COMP:10136"/>
        <dbReference type="Rhea" id="RHEA-COMP:20101"/>
        <dbReference type="ChEBI" id="CHEBI:15377"/>
        <dbReference type="ChEBI" id="CHEBI:43474"/>
        <dbReference type="ChEBI" id="CHEBI:46858"/>
        <dbReference type="ChEBI" id="CHEBI:61978"/>
        <dbReference type="EC" id="3.1.3.48"/>
    </reaction>
</comment>
<evidence type="ECO:0000256" key="15">
    <source>
        <dbReference type="ARBA" id="ARBA00051722"/>
    </source>
</evidence>
<dbReference type="InterPro" id="IPR036179">
    <property type="entry name" value="Ig-like_dom_sf"/>
</dbReference>
<dbReference type="CDD" id="cd00063">
    <property type="entry name" value="FN3"/>
    <property type="match status" value="3"/>
</dbReference>
<keyword evidence="12" id="KW-0675">Receptor</keyword>
<evidence type="ECO:0000256" key="16">
    <source>
        <dbReference type="SAM" id="Phobius"/>
    </source>
</evidence>
<dbReference type="PROSITE" id="PS50055">
    <property type="entry name" value="TYR_PHOSPHATASE_PTP"/>
    <property type="match status" value="2"/>
</dbReference>
<dbReference type="EMBL" id="UXSR01005475">
    <property type="protein sequence ID" value="VDD82223.1"/>
    <property type="molecule type" value="Genomic_DNA"/>
</dbReference>
<protein>
    <recommendedName>
        <fullName evidence="3">protein-tyrosine-phosphatase</fullName>
        <ecNumber evidence="3">3.1.3.48</ecNumber>
    </recommendedName>
</protein>
<dbReference type="PROSITE" id="PS50853">
    <property type="entry name" value="FN3"/>
    <property type="match status" value="3"/>
</dbReference>
<dbReference type="OrthoDB" id="10253954at2759"/>
<comment type="similarity">
    <text evidence="2">Belongs to the protein-tyrosine phosphatase family. Receptor class 2A subfamily.</text>
</comment>
<feature type="domain" description="Ig-like" evidence="20">
    <location>
        <begin position="187"/>
        <end position="224"/>
    </location>
</feature>
<evidence type="ECO:0000259" key="19">
    <source>
        <dbReference type="PROSITE" id="PS50056"/>
    </source>
</evidence>
<evidence type="ECO:0000256" key="7">
    <source>
        <dbReference type="ARBA" id="ARBA00022801"/>
    </source>
</evidence>
<dbReference type="SMART" id="SM00408">
    <property type="entry name" value="IGc2"/>
    <property type="match status" value="2"/>
</dbReference>
<keyword evidence="11" id="KW-1015">Disulfide bond</keyword>
<evidence type="ECO:0000259" key="18">
    <source>
        <dbReference type="PROSITE" id="PS50055"/>
    </source>
</evidence>
<dbReference type="Pfam" id="PF00041">
    <property type="entry name" value="fn3"/>
    <property type="match status" value="3"/>
</dbReference>
<dbReference type="SUPFAM" id="SSF48726">
    <property type="entry name" value="Immunoglobulin"/>
    <property type="match status" value="3"/>
</dbReference>
<dbReference type="PROSITE" id="PS00383">
    <property type="entry name" value="TYR_PHOSPHATASE_1"/>
    <property type="match status" value="1"/>
</dbReference>
<dbReference type="InterPro" id="IPR007110">
    <property type="entry name" value="Ig-like_dom"/>
</dbReference>
<dbReference type="PRINTS" id="PR00700">
    <property type="entry name" value="PRTYPHPHTASE"/>
</dbReference>
<feature type="domain" description="Tyrosine-protein phosphatase" evidence="18">
    <location>
        <begin position="1750"/>
        <end position="2044"/>
    </location>
</feature>
<dbReference type="PANTHER" id="PTHR46957">
    <property type="entry name" value="CYTOKINE RECEPTOR"/>
    <property type="match status" value="1"/>
</dbReference>
<dbReference type="SMART" id="SM00409">
    <property type="entry name" value="IG"/>
    <property type="match status" value="3"/>
</dbReference>
<dbReference type="InterPro" id="IPR036116">
    <property type="entry name" value="FN3_sf"/>
</dbReference>
<feature type="domain" description="Fibronectin type-III" evidence="21">
    <location>
        <begin position="485"/>
        <end position="592"/>
    </location>
</feature>
<feature type="domain" description="Ig-like" evidence="20">
    <location>
        <begin position="243"/>
        <end position="326"/>
    </location>
</feature>
<feature type="domain" description="Fibronectin type-III" evidence="21">
    <location>
        <begin position="596"/>
        <end position="698"/>
    </location>
</feature>
<evidence type="ECO:0000256" key="2">
    <source>
        <dbReference type="ARBA" id="ARBA00010504"/>
    </source>
</evidence>
<dbReference type="Gene3D" id="2.60.40.10">
    <property type="entry name" value="Immunoglobulins"/>
    <property type="match status" value="7"/>
</dbReference>
<dbReference type="SMART" id="SM00060">
    <property type="entry name" value="FN3"/>
    <property type="match status" value="5"/>
</dbReference>
<dbReference type="Proteomes" id="UP000267029">
    <property type="component" value="Unassembled WGS sequence"/>
</dbReference>
<evidence type="ECO:0000256" key="13">
    <source>
        <dbReference type="ARBA" id="ARBA00023180"/>
    </source>
</evidence>
<reference evidence="22 23" key="1">
    <citation type="submission" date="2018-10" db="EMBL/GenBank/DDBJ databases">
        <authorList>
            <consortium name="Pathogen Informatics"/>
        </authorList>
    </citation>
    <scope>NUCLEOTIDE SEQUENCE [LARGE SCALE GENOMIC DNA]</scope>
</reference>
<dbReference type="PROSITE" id="PS50835">
    <property type="entry name" value="IG_LIKE"/>
    <property type="match status" value="3"/>
</dbReference>
<dbReference type="InterPro" id="IPR050713">
    <property type="entry name" value="RTP_Phos/Ushers"/>
</dbReference>
<dbReference type="InterPro" id="IPR003961">
    <property type="entry name" value="FN3_dom"/>
</dbReference>
<organism evidence="22 23">
    <name type="scientific">Mesocestoides corti</name>
    <name type="common">Flatworm</name>
    <dbReference type="NCBI Taxonomy" id="53468"/>
    <lineage>
        <taxon>Eukaryota</taxon>
        <taxon>Metazoa</taxon>
        <taxon>Spiralia</taxon>
        <taxon>Lophotrochozoa</taxon>
        <taxon>Platyhelminthes</taxon>
        <taxon>Cestoda</taxon>
        <taxon>Eucestoda</taxon>
        <taxon>Cyclophyllidea</taxon>
        <taxon>Mesocestoididae</taxon>
        <taxon>Mesocestoides</taxon>
    </lineage>
</organism>
<evidence type="ECO:0000256" key="8">
    <source>
        <dbReference type="ARBA" id="ARBA00022912"/>
    </source>
</evidence>
<dbReference type="Gene3D" id="3.90.190.10">
    <property type="entry name" value="Protein tyrosine phosphatase superfamily"/>
    <property type="match status" value="3"/>
</dbReference>
<dbReference type="InterPro" id="IPR016130">
    <property type="entry name" value="Tyr_Pase_AS"/>
</dbReference>
<keyword evidence="5 17" id="KW-0732">Signal</keyword>
<dbReference type="FunFam" id="2.60.40.10:FF:000036">
    <property type="entry name" value="receptor-type tyrosine-protein phosphatase delta isoform X1"/>
    <property type="match status" value="1"/>
</dbReference>
<keyword evidence="14" id="KW-0393">Immunoglobulin domain</keyword>
<evidence type="ECO:0000256" key="6">
    <source>
        <dbReference type="ARBA" id="ARBA00022737"/>
    </source>
</evidence>
<dbReference type="Pfam" id="PF00102">
    <property type="entry name" value="Y_phosphatase"/>
    <property type="match status" value="4"/>
</dbReference>
<evidence type="ECO:0000313" key="22">
    <source>
        <dbReference type="EMBL" id="VDD82223.1"/>
    </source>
</evidence>
<feature type="domain" description="Tyrosine specific protein phosphatases" evidence="19">
    <location>
        <begin position="1961"/>
        <end position="2035"/>
    </location>
</feature>
<evidence type="ECO:0000259" key="21">
    <source>
        <dbReference type="PROSITE" id="PS50853"/>
    </source>
</evidence>
<keyword evidence="7" id="KW-0378">Hydrolase</keyword>
<dbReference type="InterPro" id="IPR003599">
    <property type="entry name" value="Ig_sub"/>
</dbReference>
<dbReference type="InterPro" id="IPR003598">
    <property type="entry name" value="Ig_sub2"/>
</dbReference>
<evidence type="ECO:0000256" key="3">
    <source>
        <dbReference type="ARBA" id="ARBA00013064"/>
    </source>
</evidence>
<evidence type="ECO:0000256" key="14">
    <source>
        <dbReference type="ARBA" id="ARBA00023319"/>
    </source>
</evidence>
<keyword evidence="6" id="KW-0677">Repeat</keyword>
<evidence type="ECO:0000256" key="10">
    <source>
        <dbReference type="ARBA" id="ARBA00023136"/>
    </source>
</evidence>
<feature type="transmembrane region" description="Helical" evidence="16">
    <location>
        <begin position="1552"/>
        <end position="1574"/>
    </location>
</feature>
<evidence type="ECO:0000256" key="1">
    <source>
        <dbReference type="ARBA" id="ARBA00004479"/>
    </source>
</evidence>
<dbReference type="SUPFAM" id="SSF52799">
    <property type="entry name" value="(Phosphotyrosine protein) phosphatases II"/>
    <property type="match status" value="3"/>
</dbReference>
<dbReference type="PROSITE" id="PS50056">
    <property type="entry name" value="TYR_PHOSPHATASE_2"/>
    <property type="match status" value="2"/>
</dbReference>
<keyword evidence="13" id="KW-0325">Glycoprotein</keyword>
<feature type="domain" description="Fibronectin type-III" evidence="21">
    <location>
        <begin position="1072"/>
        <end position="1187"/>
    </location>
</feature>
<dbReference type="InterPro" id="IPR013783">
    <property type="entry name" value="Ig-like_fold"/>
</dbReference>
<feature type="chain" id="PRO_5030017551" description="protein-tyrosine-phosphatase" evidence="17">
    <location>
        <begin position="24"/>
        <end position="2471"/>
    </location>
</feature>
<dbReference type="SMART" id="SM00404">
    <property type="entry name" value="PTPc_motif"/>
    <property type="match status" value="2"/>
</dbReference>
<dbReference type="SUPFAM" id="SSF49265">
    <property type="entry name" value="Fibronectin type III"/>
    <property type="match status" value="4"/>
</dbReference>
<dbReference type="InterPro" id="IPR013098">
    <property type="entry name" value="Ig_I-set"/>
</dbReference>
<keyword evidence="9 16" id="KW-1133">Transmembrane helix</keyword>
<evidence type="ECO:0000256" key="17">
    <source>
        <dbReference type="SAM" id="SignalP"/>
    </source>
</evidence>
<dbReference type="InterPro" id="IPR003595">
    <property type="entry name" value="Tyr_Pase_cat"/>
</dbReference>
<comment type="subcellular location">
    <subcellularLocation>
        <location evidence="1">Membrane</location>
        <topology evidence="1">Single-pass type I membrane protein</topology>
    </subcellularLocation>
</comment>
<sequence>MLRIMTGLPPLLFLPLFVSLVWSQAFLLQDLEELSDLLLSKVKADTWEQSEVYQGDDAEPTAGASQPMYYVPQKPRIVQPLKSETVIAGQSALFTCMVEGNPFPRVQWTVSGMSALASPRFGEVFTMPRGSVLRITNALPTLHGAVIACIAENALGHAEATARLSFVLSGHLPDGFLSKSAAPTGFPRFLNVFSVIVAKKNDKVELECRTEGDPPPTVRWYKDSTPIDLVNARFLVTAERFRPHFTSVPAPQQVVAPGSRLALSCTAVGVPVPNVAWFEGPNQLYRHMLDRQPPGTARLALSNVTQSMNVSCIASSMMGQVEYPVSIVVKELPPPPEQPRFLPQNRPGEVTFEFNRPTTHRPAPQVSAYLVQWIESRYFLADYLVSLSPEIATAIQRISTSLFPPHLPALGLEKNSELSQVGLQFRVIPVSEIENGLKEVKCQLTGLKPYTNYTAWCRSIGANGDVSTSTQPIHLTTDQAAPSSSPLNVQASAISNVAVSVSWDQPLHSNGPITMYRVYYTDDPKRPLAEWNIKLVQVDYALSQSDAAGSTSTLTLITHLRSNATYYIRVSASNIKGDGPTSSPYRVIVRPGALPPPVNFKSVSKSAHEVSLHWDTPETPNRQPPLVKYELLVTPLDGEGNFDSTSRQVFIEPSSSSYLVTDLLPNTRYEFRLAAVSETGAGIQAETTAKTKEYVPGPPNLVTVTATGSDRLLVTWTPPKESISASLLLHMGHRSNELRIAYYDIDLRATDAKGNWLSGPTFGVVDQQRPIRQQMTSEREIEEARGKLTYSREITGLEPGTHYVVHIRAVSRSGSGDRAKSSPIMTWPLPPGQPRSLELRTVASTLSRRRILQAQWRAPVDEEDNASIGTFRYRVRWTLLLPPRLSDGAHGLYQPEGVEPLPGQVARELGVSEEFVFGEENVTQPTWESPPAKLLGGLSYEVRVATMDNFQTGEEASGRIELPDEDAVVAPPLEARNGRLVAYDVECAWVDVTAGIAEAWHTKRVKLAESGGSSSSTLFWPPGRVSLLNISTPIAASFGTVYRGRVRATTSAGPGPWSEFVTLSLKNMVPKVPTSVDAVFDERRGVYVTWAMPEHLVQTSFNREAHRTNLDSQPPIYRRFVVEYANRADATGPTQWQTIKTAGPVTVVALPITEKPEQHVVRVRSVGIANLHSDWSPPVPVRKSAPSTLEAVEDLKCQAVAQAGNHAELELAWSPVELPAASRLLHYVVNYTGGRVYLNSDGHRMRESQGEREQSLRVTARLPHHGVAHRLRGLKFNMAYQIDVTPVFERSIKTGSLGESRSVFCRTHSKPPQFVPTPEFHRMPAVHENDAGLVVIYRADEQNGTVSTYEILVRESNSVDGDRSPAVLAQFPAVTLFPPLTKMVRVVLNGSSSGPGLGGVGSRPEPGMFSAPSLMPGQAYDFALRACIESHEVIDGIADTHEQGSRTTVVCSMSDWTAGPGVIGPVSPRPDQSARVERIHLEEDDPLWPPIVLENITAASSTHTPFNDAASVSRTSDQEIIPTDVVLPLGSDAMHPQIPASTISPYSDRIQIIVAALSIIVGVTIMAFILILILRHYQRRQRGVGKADRMLEPIKPPRSIAQSASNLINGYTILDTPMAQKRCHTDALSLQSAGFNSYKFAQPTVTATASLDRRDYVDASSGRFNSFTMMRTPMTSIGETPNCACSATASQEMLSPPISRQPPPPYFMNHPPPLIPGILEANHDIASHAIPVEGLPAHVSQLKQNQGLLMSAEFESIDPGGQFTWEHSSRPANRPKNRYANVVTYDHSRVVLSKVDGDFDSDYINANYLDGYNRKNAYIATQGPLPNTVCDFWRMVWEQRTSTIVAMTRLEERERIKCEQYWPTSGLPAGSRLSPTKGVDWLSPRSTMIAASDSSQTISGTSPIATTTYGQITVSLMEVVELAYYTVRTFTVQKSGHREKREIRQLQFTAWPDHGVPNHPAPFLMFLRRVNAEFVPDVGPIVVHCSAGVGRTGAYIVLDILLQQLNQENSVNVFAVVAQLRSQRNFIVQTEDQYAFIYETLLEASLSGNTELPARQLRMHWHKLTAPCSSAANRFAVEPTNDPLANTGLALEFSQLVTQTVGAVAAAVAHKAPGGLLACCDDLVDSGLVTGDTPSGALPVNVPKNRRGEDLIPYDSNRVKLSAIRGVDGSDYINASYIDSYRSRAAFIATQTPLPAYVEDFWRMVWETVSCIIVQLDTSEVDNEPSYWPMNEAARFGFLVLEPVAAYDMTAYVLREFRLTDAKSGQSRIIRVFDASQLSFLIGRVLASARHINQSGANESAAPDVPLPPSLPPLAEWLPSRASANNTPTFGFMNGGPASYYRSLSADNYKRGVFDDLSCQKAALALIDLIEQVHKTQEKFGLDGPITVHCRSGTGYTGIFLALSILFDRMRCEGVVDAFQTTKLLWWQRRGLVEVPTEYAFCYAAALEYVNLYEPVSASQVQTQTPSSSLS</sequence>
<dbReference type="EC" id="3.1.3.48" evidence="3"/>
<keyword evidence="4 16" id="KW-0812">Transmembrane</keyword>
<dbReference type="GO" id="GO:0016020">
    <property type="term" value="C:membrane"/>
    <property type="evidence" value="ECO:0007669"/>
    <property type="project" value="UniProtKB-SubCell"/>
</dbReference>
<keyword evidence="10 16" id="KW-0472">Membrane</keyword>
<evidence type="ECO:0000256" key="12">
    <source>
        <dbReference type="ARBA" id="ARBA00023170"/>
    </source>
</evidence>
<evidence type="ECO:0000313" key="23">
    <source>
        <dbReference type="Proteomes" id="UP000267029"/>
    </source>
</evidence>
<name>A0A0R3UKS6_MESCO</name>
<dbReference type="Pfam" id="PF07679">
    <property type="entry name" value="I-set"/>
    <property type="match status" value="3"/>
</dbReference>
<dbReference type="InterPro" id="IPR029021">
    <property type="entry name" value="Prot-tyrosine_phosphatase-like"/>
</dbReference>
<feature type="domain" description="Tyrosine-protein phosphatase" evidence="18">
    <location>
        <begin position="2135"/>
        <end position="2449"/>
    </location>
</feature>